<dbReference type="Proteomes" id="UP000830116">
    <property type="component" value="Chromosome"/>
</dbReference>
<evidence type="ECO:0000256" key="2">
    <source>
        <dbReference type="SAM" id="Phobius"/>
    </source>
</evidence>
<evidence type="ECO:0000313" key="4">
    <source>
        <dbReference type="Proteomes" id="UP000830116"/>
    </source>
</evidence>
<keyword evidence="2" id="KW-0472">Membrane</keyword>
<protein>
    <submittedName>
        <fullName evidence="3">Uncharacterized protein</fullName>
    </submittedName>
</protein>
<keyword evidence="2" id="KW-1133">Transmembrane helix</keyword>
<proteinExistence type="predicted"/>
<gene>
    <name evidence="3" type="ORF">MNR06_11355</name>
</gene>
<reference evidence="3" key="1">
    <citation type="submission" date="2022-03" db="EMBL/GenBank/DDBJ databases">
        <title>Genome Identification and Characterization of new species Bdellovibrio reynosense LBG001 sp. nov. from a Mexico soil sample.</title>
        <authorList>
            <person name="Camilli A."/>
            <person name="Ajao Y."/>
            <person name="Guo X."/>
        </authorList>
    </citation>
    <scope>NUCLEOTIDE SEQUENCE</scope>
    <source>
        <strain evidence="3">LBG001</strain>
    </source>
</reference>
<keyword evidence="4" id="KW-1185">Reference proteome</keyword>
<name>A0ABY4C9X4_9BACT</name>
<evidence type="ECO:0000256" key="1">
    <source>
        <dbReference type="SAM" id="MobiDB-lite"/>
    </source>
</evidence>
<feature type="compositionally biased region" description="Basic and acidic residues" evidence="1">
    <location>
        <begin position="66"/>
        <end position="79"/>
    </location>
</feature>
<dbReference type="RefSeq" id="WP_243536111.1">
    <property type="nucleotide sequence ID" value="NZ_CP093442.1"/>
</dbReference>
<sequence length="86" mass="9602">MKRAGLDNNKGQFVIEMVLLMIVSIGFFVWGTKQLRDGKFFAKLIGGSWPAIAGMIESGVWEEPEKARALHPNQRDRSLTVDPNGE</sequence>
<dbReference type="EMBL" id="CP093442">
    <property type="protein sequence ID" value="UOF00298.1"/>
    <property type="molecule type" value="Genomic_DNA"/>
</dbReference>
<keyword evidence="2" id="KW-0812">Transmembrane</keyword>
<organism evidence="3 4">
    <name type="scientific">Bdellovibrio reynosensis</name>
    <dbReference type="NCBI Taxonomy" id="2835041"/>
    <lineage>
        <taxon>Bacteria</taxon>
        <taxon>Pseudomonadati</taxon>
        <taxon>Bdellovibrionota</taxon>
        <taxon>Bdellovibrionia</taxon>
        <taxon>Bdellovibrionales</taxon>
        <taxon>Pseudobdellovibrionaceae</taxon>
        <taxon>Bdellovibrio</taxon>
    </lineage>
</organism>
<feature type="region of interest" description="Disordered" evidence="1">
    <location>
        <begin position="66"/>
        <end position="86"/>
    </location>
</feature>
<accession>A0ABY4C9X4</accession>
<evidence type="ECO:0000313" key="3">
    <source>
        <dbReference type="EMBL" id="UOF00298.1"/>
    </source>
</evidence>
<feature type="transmembrane region" description="Helical" evidence="2">
    <location>
        <begin position="12"/>
        <end position="30"/>
    </location>
</feature>